<name>A0A6G0VLT3_APHCR</name>
<dbReference type="EMBL" id="VUJU01014900">
    <property type="protein sequence ID" value="KAF0699056.1"/>
    <property type="molecule type" value="Genomic_DNA"/>
</dbReference>
<dbReference type="AlphaFoldDB" id="A0A6G0VLT3"/>
<keyword evidence="2" id="KW-1185">Reference proteome</keyword>
<comment type="caution">
    <text evidence="1">The sequence shown here is derived from an EMBL/GenBank/DDBJ whole genome shotgun (WGS) entry which is preliminary data.</text>
</comment>
<evidence type="ECO:0000313" key="1">
    <source>
        <dbReference type="EMBL" id="KAF0699056.1"/>
    </source>
</evidence>
<organism evidence="1 2">
    <name type="scientific">Aphis craccivora</name>
    <name type="common">Cowpea aphid</name>
    <dbReference type="NCBI Taxonomy" id="307492"/>
    <lineage>
        <taxon>Eukaryota</taxon>
        <taxon>Metazoa</taxon>
        <taxon>Ecdysozoa</taxon>
        <taxon>Arthropoda</taxon>
        <taxon>Hexapoda</taxon>
        <taxon>Insecta</taxon>
        <taxon>Pterygota</taxon>
        <taxon>Neoptera</taxon>
        <taxon>Paraneoptera</taxon>
        <taxon>Hemiptera</taxon>
        <taxon>Sternorrhyncha</taxon>
        <taxon>Aphidomorpha</taxon>
        <taxon>Aphidoidea</taxon>
        <taxon>Aphididae</taxon>
        <taxon>Aphidini</taxon>
        <taxon>Aphis</taxon>
        <taxon>Aphis</taxon>
    </lineage>
</organism>
<protein>
    <submittedName>
        <fullName evidence="1">Uncharacterized protein</fullName>
    </submittedName>
</protein>
<proteinExistence type="predicted"/>
<dbReference type="Proteomes" id="UP000478052">
    <property type="component" value="Unassembled WGS sequence"/>
</dbReference>
<evidence type="ECO:0000313" key="2">
    <source>
        <dbReference type="Proteomes" id="UP000478052"/>
    </source>
</evidence>
<accession>A0A6G0VLT3</accession>
<reference evidence="1 2" key="1">
    <citation type="submission" date="2019-08" db="EMBL/GenBank/DDBJ databases">
        <title>Whole genome of Aphis craccivora.</title>
        <authorList>
            <person name="Voronova N.V."/>
            <person name="Shulinski R.S."/>
            <person name="Bandarenka Y.V."/>
            <person name="Zhorov D.G."/>
            <person name="Warner D."/>
        </authorList>
    </citation>
    <scope>NUCLEOTIDE SEQUENCE [LARGE SCALE GENOMIC DNA]</scope>
    <source>
        <strain evidence="1">180601</strain>
        <tissue evidence="1">Whole Body</tissue>
    </source>
</reference>
<gene>
    <name evidence="1" type="ORF">FWK35_00038273</name>
</gene>
<sequence length="55" mass="6467">MTKSISLVQFSNSFKKNGKPPNKSNEKTRIFTQYQFSTKSIFYMVITQKRITENT</sequence>